<dbReference type="InterPro" id="IPR027417">
    <property type="entry name" value="P-loop_NTPase"/>
</dbReference>
<dbReference type="SMART" id="SM00490">
    <property type="entry name" value="HELICc"/>
    <property type="match status" value="1"/>
</dbReference>
<dbReference type="InterPro" id="IPR047112">
    <property type="entry name" value="RecG/Mfd"/>
</dbReference>
<dbReference type="PROSITE" id="PS51194">
    <property type="entry name" value="HELICASE_CTER"/>
    <property type="match status" value="1"/>
</dbReference>
<dbReference type="EMBL" id="JBHMDM010000007">
    <property type="protein sequence ID" value="MFB9378160.1"/>
    <property type="molecule type" value="Genomic_DNA"/>
</dbReference>
<dbReference type="PANTHER" id="PTHR47964">
    <property type="entry name" value="ATP-DEPENDENT DNA HELICASE HOMOLOG RECG, CHLOROPLASTIC"/>
    <property type="match status" value="1"/>
</dbReference>
<evidence type="ECO:0000313" key="12">
    <source>
        <dbReference type="EMBL" id="MFB9378160.1"/>
    </source>
</evidence>
<dbReference type="InterPro" id="IPR011545">
    <property type="entry name" value="DEAD/DEAH_box_helicase_dom"/>
</dbReference>
<comment type="caution">
    <text evidence="12">The sequence shown here is derived from an EMBL/GenBank/DDBJ whole genome shotgun (WGS) entry which is preliminary data.</text>
</comment>
<keyword evidence="7" id="KW-0234">DNA repair</keyword>
<dbReference type="Proteomes" id="UP001589748">
    <property type="component" value="Unassembled WGS sequence"/>
</dbReference>
<dbReference type="RefSeq" id="WP_380137337.1">
    <property type="nucleotide sequence ID" value="NZ_JBHLUI010000008.1"/>
</dbReference>
<reference evidence="12 13" key="1">
    <citation type="submission" date="2024-09" db="EMBL/GenBank/DDBJ databases">
        <authorList>
            <person name="Sun Q."/>
            <person name="Mori K."/>
        </authorList>
    </citation>
    <scope>NUCLEOTIDE SEQUENCE [LARGE SCALE GENOMIC DNA]</scope>
    <source>
        <strain evidence="12 13">TISTR 1856</strain>
    </source>
</reference>
<keyword evidence="1" id="KW-0547">Nucleotide-binding</keyword>
<dbReference type="InterPro" id="IPR001650">
    <property type="entry name" value="Helicase_C-like"/>
</dbReference>
<keyword evidence="5" id="KW-0067">ATP-binding</keyword>
<dbReference type="Gene3D" id="3.40.50.300">
    <property type="entry name" value="P-loop containing nucleotide triphosphate hydrolases"/>
    <property type="match status" value="2"/>
</dbReference>
<dbReference type="Pfam" id="PF00270">
    <property type="entry name" value="DEAD"/>
    <property type="match status" value="1"/>
</dbReference>
<keyword evidence="2" id="KW-0227">DNA damage</keyword>
<dbReference type="Pfam" id="PF00271">
    <property type="entry name" value="Helicase_C"/>
    <property type="match status" value="1"/>
</dbReference>
<dbReference type="InterPro" id="IPR014001">
    <property type="entry name" value="Helicase_ATP-bd"/>
</dbReference>
<organism evidence="12 13">
    <name type="scientific">Kineococcus gynurae</name>
    <dbReference type="NCBI Taxonomy" id="452979"/>
    <lineage>
        <taxon>Bacteria</taxon>
        <taxon>Bacillati</taxon>
        <taxon>Actinomycetota</taxon>
        <taxon>Actinomycetes</taxon>
        <taxon>Kineosporiales</taxon>
        <taxon>Kineosporiaceae</taxon>
        <taxon>Kineococcus</taxon>
    </lineage>
</organism>
<dbReference type="InterPro" id="IPR045562">
    <property type="entry name" value="RecG_dom3_C"/>
</dbReference>
<dbReference type="InterPro" id="IPR033454">
    <property type="entry name" value="RecG_wedge"/>
</dbReference>
<evidence type="ECO:0000313" key="13">
    <source>
        <dbReference type="Proteomes" id="UP001589748"/>
    </source>
</evidence>
<proteinExistence type="predicted"/>
<evidence type="ECO:0000259" key="10">
    <source>
        <dbReference type="PROSITE" id="PS51192"/>
    </source>
</evidence>
<dbReference type="InterPro" id="IPR012340">
    <property type="entry name" value="NA-bd_OB-fold"/>
</dbReference>
<evidence type="ECO:0000256" key="1">
    <source>
        <dbReference type="ARBA" id="ARBA00022741"/>
    </source>
</evidence>
<feature type="domain" description="Helicase C-terminal" evidence="11">
    <location>
        <begin position="524"/>
        <end position="676"/>
    </location>
</feature>
<dbReference type="PROSITE" id="PS51192">
    <property type="entry name" value="HELICASE_ATP_BIND_1"/>
    <property type="match status" value="1"/>
</dbReference>
<gene>
    <name evidence="12" type="ORF">ACFFVI_14400</name>
</gene>
<dbReference type="GO" id="GO:0004386">
    <property type="term" value="F:helicase activity"/>
    <property type="evidence" value="ECO:0007669"/>
    <property type="project" value="UniProtKB-KW"/>
</dbReference>
<dbReference type="CDD" id="cd04488">
    <property type="entry name" value="RecG_wedge_OBF"/>
    <property type="match status" value="1"/>
</dbReference>
<dbReference type="Pfam" id="PF17191">
    <property type="entry name" value="RecG_wedge"/>
    <property type="match status" value="1"/>
</dbReference>
<evidence type="ECO:0000256" key="3">
    <source>
        <dbReference type="ARBA" id="ARBA00022801"/>
    </source>
</evidence>
<evidence type="ECO:0000256" key="5">
    <source>
        <dbReference type="ARBA" id="ARBA00022840"/>
    </source>
</evidence>
<dbReference type="Gene3D" id="2.40.50.140">
    <property type="entry name" value="Nucleic acid-binding proteins"/>
    <property type="match status" value="1"/>
</dbReference>
<dbReference type="SUPFAM" id="SSF50249">
    <property type="entry name" value="Nucleic acid-binding proteins"/>
    <property type="match status" value="1"/>
</dbReference>
<evidence type="ECO:0000256" key="7">
    <source>
        <dbReference type="ARBA" id="ARBA00023204"/>
    </source>
</evidence>
<feature type="domain" description="Helicase ATP-binding" evidence="10">
    <location>
        <begin position="283"/>
        <end position="456"/>
    </location>
</feature>
<dbReference type="SUPFAM" id="SSF52540">
    <property type="entry name" value="P-loop containing nucleoside triphosphate hydrolases"/>
    <property type="match status" value="2"/>
</dbReference>
<keyword evidence="3" id="KW-0378">Hydrolase</keyword>
<sequence>MDELDAPLSSCGIAAPEAARIAEEIGVETVRDLLWHLPRRYATRAEPSAVSELEVGQDVTIVARVQSSSQPRQSRQNLATWRVVVGDGREGVSLTFFARRVGQFIPRQQVLRPGTLVLVSGRATVFNGSWQLAHPDYKVLETEDEDAEGAAAQPIPLYPATGKLPQWKIEKVVATVLSTLGDLPETLPAETVATAGLLAPRAMWEALHQPRSPEHLEAGLQRLRFEEAFVLQVALAQRRVAAAQVPAEPRPRVNAGIAVAFDERLPFTLTGAQRAVGDEIAADLERGYPMQRLLQGDVGSGKTLVALRAMLQVVDAGGQAALLAPTEVLAAQHLRSVTSMLGELGAGGMLGGDTRGTRVVLLTGSQSTAARREALLAAAGGEAGIVIGTHALLEEHVQFADLGLVVVDEQHRFGVEQRDRLRAKGSRVPHLLVMTATPIPRTVAMTVFGDLETSVLDELPPGRADVATHVVPVAEKPAWLDRTWRLVAEQAALGHQSFVVCPRIDADDPTGEGATLLDEVDGSDVDPGTGEAPEMPDDAAAARRRPPLAVADLTRMLGEHPATAGLRTGVLHGRLPAAEKDDVMGRFAAGELDVLVATTVVEVGVDVPRATVMVIADADRFGLSQLHQLRGRIGRGTLPGSCLLLTEAGAGSPAGRRLSAMEKTRDGFELARLDLLQRREGDVLGAAQSGRRSSLKALRVLEDGDVIATARRAAGELVAADPDLTDHPVLAAAVAARVQGGTEAFLERA</sequence>
<keyword evidence="4 12" id="KW-0347">Helicase</keyword>
<protein>
    <recommendedName>
        <fullName evidence="8">Probable DNA 3'-5' helicase RecG</fullName>
    </recommendedName>
</protein>
<name>A0ABV5LVT3_9ACTN</name>
<evidence type="ECO:0000256" key="2">
    <source>
        <dbReference type="ARBA" id="ARBA00022763"/>
    </source>
</evidence>
<feature type="region of interest" description="Disordered" evidence="9">
    <location>
        <begin position="510"/>
        <end position="544"/>
    </location>
</feature>
<dbReference type="Pfam" id="PF19833">
    <property type="entry name" value="RecG_dom3_C"/>
    <property type="match status" value="1"/>
</dbReference>
<dbReference type="PANTHER" id="PTHR47964:SF1">
    <property type="entry name" value="ATP-DEPENDENT DNA HELICASE HOMOLOG RECG, CHLOROPLASTIC"/>
    <property type="match status" value="1"/>
</dbReference>
<keyword evidence="6" id="KW-0238">DNA-binding</keyword>
<accession>A0ABV5LVT3</accession>
<evidence type="ECO:0000256" key="4">
    <source>
        <dbReference type="ARBA" id="ARBA00022806"/>
    </source>
</evidence>
<keyword evidence="13" id="KW-1185">Reference proteome</keyword>
<evidence type="ECO:0000256" key="9">
    <source>
        <dbReference type="SAM" id="MobiDB-lite"/>
    </source>
</evidence>
<dbReference type="SMART" id="SM00487">
    <property type="entry name" value="DEXDc"/>
    <property type="match status" value="1"/>
</dbReference>
<evidence type="ECO:0000256" key="8">
    <source>
        <dbReference type="ARBA" id="ARBA00049819"/>
    </source>
</evidence>
<evidence type="ECO:0000256" key="6">
    <source>
        <dbReference type="ARBA" id="ARBA00023125"/>
    </source>
</evidence>
<evidence type="ECO:0000259" key="11">
    <source>
        <dbReference type="PROSITE" id="PS51194"/>
    </source>
</evidence>